<reference evidence="3" key="1">
    <citation type="journal article" date="2019" name="Nat. Commun.">
        <title>Expansion of phycobilisome linker gene families in mesophilic red algae.</title>
        <authorList>
            <person name="Lee J."/>
            <person name="Kim D."/>
            <person name="Bhattacharya D."/>
            <person name="Yoon H.S."/>
        </authorList>
    </citation>
    <scope>NUCLEOTIDE SEQUENCE [LARGE SCALE GENOMIC DNA]</scope>
    <source>
        <strain evidence="3">CCMP 1328</strain>
    </source>
</reference>
<dbReference type="InterPro" id="IPR001849">
    <property type="entry name" value="PH_domain"/>
</dbReference>
<gene>
    <name evidence="2" type="ORF">FVE85_6072</name>
</gene>
<keyword evidence="3" id="KW-1185">Reference proteome</keyword>
<accession>A0A5J4Z725</accession>
<dbReference type="Proteomes" id="UP000324585">
    <property type="component" value="Unassembled WGS sequence"/>
</dbReference>
<dbReference type="InterPro" id="IPR011993">
    <property type="entry name" value="PH-like_dom_sf"/>
</dbReference>
<protein>
    <recommendedName>
        <fullName evidence="1">PH domain-containing protein</fullName>
    </recommendedName>
</protein>
<comment type="caution">
    <text evidence="2">The sequence shown here is derived from an EMBL/GenBank/DDBJ whole genome shotgun (WGS) entry which is preliminary data.</text>
</comment>
<dbReference type="SMART" id="SM00233">
    <property type="entry name" value="PH"/>
    <property type="match status" value="1"/>
</dbReference>
<feature type="domain" description="PH" evidence="1">
    <location>
        <begin position="49"/>
        <end position="140"/>
    </location>
</feature>
<dbReference type="EMBL" id="VRMN01000001">
    <property type="protein sequence ID" value="KAA8498487.1"/>
    <property type="molecule type" value="Genomic_DNA"/>
</dbReference>
<proteinExistence type="predicted"/>
<evidence type="ECO:0000259" key="1">
    <source>
        <dbReference type="SMART" id="SM00233"/>
    </source>
</evidence>
<sequence>MERPSSTGAGPVLSRPGVGSTVLIPEAMRMSARDTRADDLANQKKNLPLNLSGWVRKRGRSFRVKYLRYMRLQNKFLSNHRNEFSAETWSLNMRECTVNSDAQKRKISISKPGQHVRLFPLNDDDFLLWCHALQCASSSDSNIAVS</sequence>
<dbReference type="AlphaFoldDB" id="A0A5J4Z725"/>
<dbReference type="Gene3D" id="2.30.29.30">
    <property type="entry name" value="Pleckstrin-homology domain (PH domain)/Phosphotyrosine-binding domain (PTB)"/>
    <property type="match status" value="1"/>
</dbReference>
<evidence type="ECO:0000313" key="3">
    <source>
        <dbReference type="Proteomes" id="UP000324585"/>
    </source>
</evidence>
<name>A0A5J4Z725_PORPP</name>
<organism evidence="2 3">
    <name type="scientific">Porphyridium purpureum</name>
    <name type="common">Red alga</name>
    <name type="synonym">Porphyridium cruentum</name>
    <dbReference type="NCBI Taxonomy" id="35688"/>
    <lineage>
        <taxon>Eukaryota</taxon>
        <taxon>Rhodophyta</taxon>
        <taxon>Bangiophyceae</taxon>
        <taxon>Porphyridiales</taxon>
        <taxon>Porphyridiaceae</taxon>
        <taxon>Porphyridium</taxon>
    </lineage>
</organism>
<dbReference type="SUPFAM" id="SSF50729">
    <property type="entry name" value="PH domain-like"/>
    <property type="match status" value="1"/>
</dbReference>
<evidence type="ECO:0000313" key="2">
    <source>
        <dbReference type="EMBL" id="KAA8498487.1"/>
    </source>
</evidence>